<dbReference type="GO" id="GO:0046872">
    <property type="term" value="F:metal ion binding"/>
    <property type="evidence" value="ECO:0007669"/>
    <property type="project" value="UniProtKB-KW"/>
</dbReference>
<gene>
    <name evidence="10" type="ORF">GO986_06675</name>
</gene>
<comment type="cofactor">
    <cofactor evidence="1">
        <name>Mn(2+)</name>
        <dbReference type="ChEBI" id="CHEBI:29035"/>
    </cofactor>
</comment>
<feature type="binding site" evidence="7">
    <location>
        <position position="83"/>
    </location>
    <ligand>
        <name>Zn(2+)</name>
        <dbReference type="ChEBI" id="CHEBI:29105"/>
        <label>1</label>
    </ligand>
</feature>
<dbReference type="PANTHER" id="PTHR32494:SF19">
    <property type="entry name" value="ALLANTOATE DEIMINASE-RELATED"/>
    <property type="match status" value="1"/>
</dbReference>
<keyword evidence="6" id="KW-0464">Manganese</keyword>
<dbReference type="InterPro" id="IPR001261">
    <property type="entry name" value="ArgE/DapE_CS"/>
</dbReference>
<keyword evidence="5 10" id="KW-0378">Hydrolase</keyword>
<dbReference type="InterPro" id="IPR011650">
    <property type="entry name" value="Peptidase_M20_dimer"/>
</dbReference>
<dbReference type="SUPFAM" id="SSF55031">
    <property type="entry name" value="Bacterial exopeptidase dimerisation domain"/>
    <property type="match status" value="1"/>
</dbReference>
<proteinExistence type="inferred from homology"/>
<feature type="binding site" evidence="8">
    <location>
        <position position="273"/>
    </location>
    <ligand>
        <name>allantoate</name>
        <dbReference type="ChEBI" id="CHEBI:17536"/>
    </ligand>
</feature>
<evidence type="ECO:0000313" key="10">
    <source>
        <dbReference type="EMBL" id="MVN86446.1"/>
    </source>
</evidence>
<feature type="binding site" evidence="7">
    <location>
        <position position="189"/>
    </location>
    <ligand>
        <name>Zn(2+)</name>
        <dbReference type="ChEBI" id="CHEBI:29105"/>
        <label>1</label>
    </ligand>
</feature>
<comment type="caution">
    <text evidence="10">The sequence shown here is derived from an EMBL/GenBank/DDBJ whole genome shotgun (WGS) entry which is preliminary data.</text>
</comment>
<feature type="binding site" evidence="7">
    <location>
        <position position="127"/>
    </location>
    <ligand>
        <name>Zn(2+)</name>
        <dbReference type="ChEBI" id="CHEBI:29105"/>
        <label>2</label>
    </ligand>
</feature>
<accession>A0A7C9I9V3</accession>
<keyword evidence="7" id="KW-0862">Zinc</keyword>
<dbReference type="EMBL" id="WQLB01000006">
    <property type="protein sequence ID" value="MVN86446.1"/>
    <property type="molecule type" value="Genomic_DNA"/>
</dbReference>
<evidence type="ECO:0000256" key="6">
    <source>
        <dbReference type="ARBA" id="ARBA00023211"/>
    </source>
</evidence>
<evidence type="ECO:0000256" key="4">
    <source>
        <dbReference type="ARBA" id="ARBA00022723"/>
    </source>
</evidence>
<evidence type="ECO:0000256" key="2">
    <source>
        <dbReference type="ARBA" id="ARBA00006153"/>
    </source>
</evidence>
<dbReference type="InterPro" id="IPR010158">
    <property type="entry name" value="Amidase_Cbmase"/>
</dbReference>
<sequence length="413" mass="43095">MTADLTALARRALLACADLARFTETPGEITRTFLCPPSRDVTAYLTAWAQALGLNVRGDAAGNLRARREGPGPDAPTLYLGSHVDTVPNAGAYDGVLGVTLAFAVAEALRDAPLPFALELLAFSEEEGVRYGVPFIGSRALVGTLDELLPLADAQGISVAEALSIYGLDPTELPEAAVTGQSLGFLEFHIEQGPVLQAAGASLGIVTAIAGQSRLLLEWTGQAAHAGTTPMPHRRDALAAAARFVVAAEDRARTTPGLVATVGMLSAQPGAINVIPGTAQATLDIRHERDEVRQAALAALLTDAHRLARERGVSLTVTEKMTQPAVPMDGGLQTRLRRAAAEEGLSVPDLPSGAGHDAMILAGRMPAAMLFLRSPNALSHHPDETVMPEDIEAALRVGVRFVQGLAAHTGGQP</sequence>
<dbReference type="InterPro" id="IPR036264">
    <property type="entry name" value="Bact_exopeptidase_dim_dom"/>
</dbReference>
<organism evidence="10 11">
    <name type="scientific">Deinococcus arboris</name>
    <dbReference type="NCBI Taxonomy" id="2682977"/>
    <lineage>
        <taxon>Bacteria</taxon>
        <taxon>Thermotogati</taxon>
        <taxon>Deinococcota</taxon>
        <taxon>Deinococci</taxon>
        <taxon>Deinococcales</taxon>
        <taxon>Deinococcaceae</taxon>
        <taxon>Deinococcus</taxon>
    </lineage>
</organism>
<feature type="binding site" evidence="8">
    <location>
        <position position="286"/>
    </location>
    <ligand>
        <name>allantoate</name>
        <dbReference type="ChEBI" id="CHEBI:17536"/>
    </ligand>
</feature>
<dbReference type="CDD" id="cd03884">
    <property type="entry name" value="M20_bAS"/>
    <property type="match status" value="1"/>
</dbReference>
<evidence type="ECO:0000256" key="7">
    <source>
        <dbReference type="PIRSR" id="PIRSR001235-1"/>
    </source>
</evidence>
<dbReference type="Gene3D" id="3.40.630.10">
    <property type="entry name" value="Zn peptidases"/>
    <property type="match status" value="1"/>
</dbReference>
<keyword evidence="4 7" id="KW-0479">Metal-binding</keyword>
<evidence type="ECO:0000256" key="8">
    <source>
        <dbReference type="PIRSR" id="PIRSR001235-2"/>
    </source>
</evidence>
<feature type="binding site" evidence="7">
    <location>
        <position position="94"/>
    </location>
    <ligand>
        <name>Zn(2+)</name>
        <dbReference type="ChEBI" id="CHEBI:29105"/>
        <label>1</label>
    </ligand>
</feature>
<evidence type="ECO:0000259" key="9">
    <source>
        <dbReference type="Pfam" id="PF07687"/>
    </source>
</evidence>
<feature type="binding site" evidence="8">
    <location>
        <position position="214"/>
    </location>
    <ligand>
        <name>allantoate</name>
        <dbReference type="ChEBI" id="CHEBI:17536"/>
    </ligand>
</feature>
<dbReference type="SUPFAM" id="SSF53187">
    <property type="entry name" value="Zn-dependent exopeptidases"/>
    <property type="match status" value="1"/>
</dbReference>
<dbReference type="NCBIfam" id="NF006775">
    <property type="entry name" value="PRK09290.2-5"/>
    <property type="match status" value="1"/>
</dbReference>
<dbReference type="PANTHER" id="PTHR32494">
    <property type="entry name" value="ALLANTOATE DEIMINASE-RELATED"/>
    <property type="match status" value="1"/>
</dbReference>
<feature type="binding site" evidence="7">
    <location>
        <position position="94"/>
    </location>
    <ligand>
        <name>Zn(2+)</name>
        <dbReference type="ChEBI" id="CHEBI:29105"/>
        <label>2</label>
    </ligand>
</feature>
<reference evidence="10 11" key="1">
    <citation type="submission" date="2019-12" db="EMBL/GenBank/DDBJ databases">
        <title>Deinococcus sp. HMF7620 Genome sequencing and assembly.</title>
        <authorList>
            <person name="Kang H."/>
            <person name="Kim H."/>
            <person name="Joh K."/>
        </authorList>
    </citation>
    <scope>NUCLEOTIDE SEQUENCE [LARGE SCALE GENOMIC DNA]</scope>
    <source>
        <strain evidence="10 11">HMF7620</strain>
    </source>
</reference>
<dbReference type="PIRSF" id="PIRSF001235">
    <property type="entry name" value="Amidase_carbamoylase"/>
    <property type="match status" value="1"/>
</dbReference>
<name>A0A7C9I9V3_9DEIO</name>
<evidence type="ECO:0000256" key="1">
    <source>
        <dbReference type="ARBA" id="ARBA00001936"/>
    </source>
</evidence>
<dbReference type="GO" id="GO:0016813">
    <property type="term" value="F:hydrolase activity, acting on carbon-nitrogen (but not peptide) bonds, in linear amidines"/>
    <property type="evidence" value="ECO:0007669"/>
    <property type="project" value="InterPro"/>
</dbReference>
<evidence type="ECO:0000256" key="5">
    <source>
        <dbReference type="ARBA" id="ARBA00022801"/>
    </source>
</evidence>
<feature type="domain" description="Peptidase M20 dimerisation" evidence="9">
    <location>
        <begin position="215"/>
        <end position="302"/>
    </location>
</feature>
<dbReference type="Gene3D" id="3.30.70.360">
    <property type="match status" value="1"/>
</dbReference>
<dbReference type="RefSeq" id="WP_157458499.1">
    <property type="nucleotide sequence ID" value="NZ_WQLB01000006.1"/>
</dbReference>
<dbReference type="Proteomes" id="UP000483286">
    <property type="component" value="Unassembled WGS sequence"/>
</dbReference>
<feature type="binding site" evidence="7">
    <location>
        <position position="380"/>
    </location>
    <ligand>
        <name>Zn(2+)</name>
        <dbReference type="ChEBI" id="CHEBI:29105"/>
        <label>2</label>
    </ligand>
</feature>
<dbReference type="Pfam" id="PF01546">
    <property type="entry name" value="Peptidase_M20"/>
    <property type="match status" value="1"/>
</dbReference>
<protein>
    <submittedName>
        <fullName evidence="10">Allantoate amidohydrolase</fullName>
    </submittedName>
</protein>
<evidence type="ECO:0000256" key="3">
    <source>
        <dbReference type="ARBA" id="ARBA00011738"/>
    </source>
</evidence>
<comment type="similarity">
    <text evidence="2">Belongs to the peptidase M20 family.</text>
</comment>
<evidence type="ECO:0000313" key="11">
    <source>
        <dbReference type="Proteomes" id="UP000483286"/>
    </source>
</evidence>
<dbReference type="AlphaFoldDB" id="A0A7C9I9V3"/>
<dbReference type="PROSITE" id="PS00758">
    <property type="entry name" value="ARGE_DAPE_CPG2_1"/>
    <property type="match status" value="1"/>
</dbReference>
<comment type="subunit">
    <text evidence="3">Homodimer.</text>
</comment>
<dbReference type="InterPro" id="IPR002933">
    <property type="entry name" value="Peptidase_M20"/>
</dbReference>
<dbReference type="NCBIfam" id="TIGR01879">
    <property type="entry name" value="hydantase"/>
    <property type="match status" value="1"/>
</dbReference>
<dbReference type="Pfam" id="PF07687">
    <property type="entry name" value="M20_dimer"/>
    <property type="match status" value="1"/>
</dbReference>
<comment type="cofactor">
    <cofactor evidence="7">
        <name>Zn(2+)</name>
        <dbReference type="ChEBI" id="CHEBI:29105"/>
    </cofactor>
    <text evidence="7">Binds 2 Zn(2+) ions per subunit.</text>
</comment>
<keyword evidence="11" id="KW-1185">Reference proteome</keyword>